<evidence type="ECO:0000259" key="3">
    <source>
        <dbReference type="PROSITE" id="PS50977"/>
    </source>
</evidence>
<dbReference type="Gene3D" id="1.10.357.10">
    <property type="entry name" value="Tetracycline Repressor, domain 2"/>
    <property type="match status" value="1"/>
</dbReference>
<evidence type="ECO:0000313" key="4">
    <source>
        <dbReference type="EMBL" id="TCZ76611.1"/>
    </source>
</evidence>
<dbReference type="Pfam" id="PF00440">
    <property type="entry name" value="TetR_N"/>
    <property type="match status" value="1"/>
</dbReference>
<dbReference type="GO" id="GO:0003700">
    <property type="term" value="F:DNA-binding transcription factor activity"/>
    <property type="evidence" value="ECO:0007669"/>
    <property type="project" value="TreeGrafter"/>
</dbReference>
<accession>A0A4R4EEL2</accession>
<dbReference type="PROSITE" id="PS50977">
    <property type="entry name" value="HTH_TETR_2"/>
    <property type="match status" value="1"/>
</dbReference>
<dbReference type="RefSeq" id="WP_132418584.1">
    <property type="nucleotide sequence ID" value="NZ_SKFG01000012.1"/>
</dbReference>
<dbReference type="PANTHER" id="PTHR30055:SF226">
    <property type="entry name" value="HTH-TYPE TRANSCRIPTIONAL REGULATOR PKSA"/>
    <property type="match status" value="1"/>
</dbReference>
<dbReference type="InterPro" id="IPR009057">
    <property type="entry name" value="Homeodomain-like_sf"/>
</dbReference>
<dbReference type="OrthoDB" id="9815924at2"/>
<dbReference type="InterPro" id="IPR001647">
    <property type="entry name" value="HTH_TetR"/>
</dbReference>
<dbReference type="PANTHER" id="PTHR30055">
    <property type="entry name" value="HTH-TYPE TRANSCRIPTIONAL REGULATOR RUTR"/>
    <property type="match status" value="1"/>
</dbReference>
<dbReference type="SUPFAM" id="SSF46689">
    <property type="entry name" value="Homeodomain-like"/>
    <property type="match status" value="1"/>
</dbReference>
<dbReference type="PRINTS" id="PR00455">
    <property type="entry name" value="HTHTETR"/>
</dbReference>
<reference evidence="4 5" key="1">
    <citation type="submission" date="2019-03" db="EMBL/GenBank/DDBJ databases">
        <authorList>
            <person name="Kim M.K.M."/>
        </authorList>
    </citation>
    <scope>NUCLEOTIDE SEQUENCE [LARGE SCALE GENOMIC DNA]</scope>
    <source>
        <strain evidence="4 5">18JY21-1</strain>
    </source>
</reference>
<evidence type="ECO:0000256" key="2">
    <source>
        <dbReference type="PROSITE-ProRule" id="PRU00335"/>
    </source>
</evidence>
<keyword evidence="5" id="KW-1185">Reference proteome</keyword>
<evidence type="ECO:0000256" key="1">
    <source>
        <dbReference type="ARBA" id="ARBA00023125"/>
    </source>
</evidence>
<organism evidence="4 5">
    <name type="scientific">Paenibacillus albiflavus</name>
    <dbReference type="NCBI Taxonomy" id="2545760"/>
    <lineage>
        <taxon>Bacteria</taxon>
        <taxon>Bacillati</taxon>
        <taxon>Bacillota</taxon>
        <taxon>Bacilli</taxon>
        <taxon>Bacillales</taxon>
        <taxon>Paenibacillaceae</taxon>
        <taxon>Paenibacillus</taxon>
    </lineage>
</organism>
<evidence type="ECO:0000313" key="5">
    <source>
        <dbReference type="Proteomes" id="UP000295418"/>
    </source>
</evidence>
<feature type="DNA-binding region" description="H-T-H motif" evidence="2">
    <location>
        <begin position="33"/>
        <end position="52"/>
    </location>
</feature>
<name>A0A4R4EEL2_9BACL</name>
<dbReference type="GO" id="GO:0000976">
    <property type="term" value="F:transcription cis-regulatory region binding"/>
    <property type="evidence" value="ECO:0007669"/>
    <property type="project" value="TreeGrafter"/>
</dbReference>
<dbReference type="InterPro" id="IPR050109">
    <property type="entry name" value="HTH-type_TetR-like_transc_reg"/>
</dbReference>
<dbReference type="Proteomes" id="UP000295418">
    <property type="component" value="Unassembled WGS sequence"/>
</dbReference>
<gene>
    <name evidence="4" type="ORF">E0485_13550</name>
</gene>
<sequence>MSKKQELRSEETKKSIITAAYELFAVKGYEAVTMREIAKQAGCSHTTIYIYFKDKEVLLYELSKPALLELKSTLKAKLEDHKLPADERIKAISRHFIDFCLMNHNMYLLIIMTQSSRVDQEPQIQPELNTLRIELFSILNQALQEYLQLSSDDKDKLLSCSRIYFYMLQGIVSTYHLSEESSEDLFKRLDRTFEEAFEVLLTGFRYREGMHD</sequence>
<protein>
    <submittedName>
        <fullName evidence="4">TetR/AcrR family transcriptional regulator</fullName>
    </submittedName>
</protein>
<comment type="caution">
    <text evidence="4">The sequence shown here is derived from an EMBL/GenBank/DDBJ whole genome shotgun (WGS) entry which is preliminary data.</text>
</comment>
<proteinExistence type="predicted"/>
<dbReference type="AlphaFoldDB" id="A0A4R4EEL2"/>
<dbReference type="EMBL" id="SKFG01000012">
    <property type="protein sequence ID" value="TCZ76611.1"/>
    <property type="molecule type" value="Genomic_DNA"/>
</dbReference>
<keyword evidence="1 2" id="KW-0238">DNA-binding</keyword>
<feature type="domain" description="HTH tetR-type" evidence="3">
    <location>
        <begin position="10"/>
        <end position="70"/>
    </location>
</feature>